<protein>
    <submittedName>
        <fullName evidence="2">Uncharacterized protein</fullName>
    </submittedName>
</protein>
<name>A0A151N2D9_ALLMI</name>
<organism evidence="2 3">
    <name type="scientific">Alligator mississippiensis</name>
    <name type="common">American alligator</name>
    <dbReference type="NCBI Taxonomy" id="8496"/>
    <lineage>
        <taxon>Eukaryota</taxon>
        <taxon>Metazoa</taxon>
        <taxon>Chordata</taxon>
        <taxon>Craniata</taxon>
        <taxon>Vertebrata</taxon>
        <taxon>Euteleostomi</taxon>
        <taxon>Archelosauria</taxon>
        <taxon>Archosauria</taxon>
        <taxon>Crocodylia</taxon>
        <taxon>Alligatoridae</taxon>
        <taxon>Alligatorinae</taxon>
        <taxon>Alligator</taxon>
    </lineage>
</organism>
<reference evidence="2 3" key="1">
    <citation type="journal article" date="2012" name="Genome Biol.">
        <title>Sequencing three crocodilian genomes to illuminate the evolution of archosaurs and amniotes.</title>
        <authorList>
            <person name="St John J.A."/>
            <person name="Braun E.L."/>
            <person name="Isberg S.R."/>
            <person name="Miles L.G."/>
            <person name="Chong A.Y."/>
            <person name="Gongora J."/>
            <person name="Dalzell P."/>
            <person name="Moran C."/>
            <person name="Bed'hom B."/>
            <person name="Abzhanov A."/>
            <person name="Burgess S.C."/>
            <person name="Cooksey A.M."/>
            <person name="Castoe T.A."/>
            <person name="Crawford N.G."/>
            <person name="Densmore L.D."/>
            <person name="Drew J.C."/>
            <person name="Edwards S.V."/>
            <person name="Faircloth B.C."/>
            <person name="Fujita M.K."/>
            <person name="Greenwold M.J."/>
            <person name="Hoffmann F.G."/>
            <person name="Howard J.M."/>
            <person name="Iguchi T."/>
            <person name="Janes D.E."/>
            <person name="Khan S.Y."/>
            <person name="Kohno S."/>
            <person name="de Koning A.J."/>
            <person name="Lance S.L."/>
            <person name="McCarthy F.M."/>
            <person name="McCormack J.E."/>
            <person name="Merchant M.E."/>
            <person name="Peterson D.G."/>
            <person name="Pollock D.D."/>
            <person name="Pourmand N."/>
            <person name="Raney B.J."/>
            <person name="Roessler K.A."/>
            <person name="Sanford J.R."/>
            <person name="Sawyer R.H."/>
            <person name="Schmidt C.J."/>
            <person name="Triplett E.W."/>
            <person name="Tuberville T.D."/>
            <person name="Venegas-Anaya M."/>
            <person name="Howard J.T."/>
            <person name="Jarvis E.D."/>
            <person name="Guillette L.J.Jr."/>
            <person name="Glenn T.C."/>
            <person name="Green R.E."/>
            <person name="Ray D.A."/>
        </authorList>
    </citation>
    <scope>NUCLEOTIDE SEQUENCE [LARGE SCALE GENOMIC DNA]</scope>
    <source>
        <strain evidence="2">KSC_2009_1</strain>
    </source>
</reference>
<evidence type="ECO:0000313" key="2">
    <source>
        <dbReference type="EMBL" id="KYO30932.1"/>
    </source>
</evidence>
<dbReference type="EMBL" id="AKHW03004113">
    <property type="protein sequence ID" value="KYO30932.1"/>
    <property type="molecule type" value="Genomic_DNA"/>
</dbReference>
<evidence type="ECO:0000313" key="3">
    <source>
        <dbReference type="Proteomes" id="UP000050525"/>
    </source>
</evidence>
<sequence length="68" mass="7456">MERAQENSLEILTRNNVGQTVSTEASAEKLSVGHQMANRRSPPAFCDMTPDQLSSSVLHKAKQNSKLS</sequence>
<proteinExistence type="predicted"/>
<evidence type="ECO:0000256" key="1">
    <source>
        <dbReference type="SAM" id="MobiDB-lite"/>
    </source>
</evidence>
<keyword evidence="3" id="KW-1185">Reference proteome</keyword>
<accession>A0A151N2D9</accession>
<comment type="caution">
    <text evidence="2">The sequence shown here is derived from an EMBL/GenBank/DDBJ whole genome shotgun (WGS) entry which is preliminary data.</text>
</comment>
<feature type="region of interest" description="Disordered" evidence="1">
    <location>
        <begin position="20"/>
        <end position="42"/>
    </location>
</feature>
<dbReference type="AlphaFoldDB" id="A0A151N2D9"/>
<dbReference type="Proteomes" id="UP000050525">
    <property type="component" value="Unassembled WGS sequence"/>
</dbReference>
<gene>
    <name evidence="2" type="ORF">Y1Q_0016332</name>
</gene>